<dbReference type="PANTHER" id="PTHR22625:SF70">
    <property type="entry name" value="PLEXIN A, ISOFORM A"/>
    <property type="match status" value="1"/>
</dbReference>
<feature type="domain" description="IPT/TIG" evidence="1">
    <location>
        <begin position="89"/>
        <end position="173"/>
    </location>
</feature>
<proteinExistence type="predicted"/>
<sequence>MPVPTITQIIPTIGPTAGGNTVSISGSGFMNITAVTFGPTVATSFTVVSSTAINAVVPPGPAAGGAVSVLVTGLGGTSAAGTTYTYMVTPIVSNVSPSSGPAAGGNTVSISGSGFMNITAVTFGPTVATSFTVVSSTAINAVVPPGPAAGGAVSVLVTGLGGTSAAGTTYTYMVTPIVSNVSPSSGPAAGGNTVSISGSGFTNTTAVTFGPTVATSFTVVSSTTINAVVPPGPAAGGAVSVLVTGSGGTSAASTTYTYTATQIPTITGLIPPSGPVSGGNTVTIMGSNFNTPSAVTFAGHAASSFTVLSPSEVKAVAPLGTSGIAPVVITAPVGASAGFNYTYIALPAPTTVFPTAGVIAGGELVTITGTGLTGTMNVAFGTVIATGFTVVNDKELDVMAPMHLVGTVPVYITSPGGTDSSLSFSFQPSPVITSITPTSGPTAGGTTVTITGAGLINTLDVFFGTTVATAFTINSDNTITATSPATAAGATAVTVNTASATSNGAVFQYIAAPTLTSLSPTGGAIAGGRNVTLTGTGFTTTIYVVFGANPAVFSVLSDTLITAIVPSGTGAVSVTVVNPGGTSGAQIYTYS</sequence>
<accession>A0A9W9HNF5</accession>
<dbReference type="InterPro" id="IPR014756">
    <property type="entry name" value="Ig_E-set"/>
</dbReference>
<dbReference type="Pfam" id="PF01833">
    <property type="entry name" value="TIG"/>
    <property type="match status" value="7"/>
</dbReference>
<gene>
    <name evidence="2" type="ORF">N7482_010764</name>
</gene>
<feature type="domain" description="IPT/TIG" evidence="1">
    <location>
        <begin position="3"/>
        <end position="87"/>
    </location>
</feature>
<dbReference type="AlphaFoldDB" id="A0A9W9HNF5"/>
<comment type="caution">
    <text evidence="2">The sequence shown here is derived from an EMBL/GenBank/DDBJ whole genome shotgun (WGS) entry which is preliminary data.</text>
</comment>
<reference evidence="2" key="1">
    <citation type="submission" date="2022-11" db="EMBL/GenBank/DDBJ databases">
        <authorList>
            <person name="Petersen C."/>
        </authorList>
    </citation>
    <scope>NUCLEOTIDE SEQUENCE</scope>
    <source>
        <strain evidence="2">IBT 26290</strain>
    </source>
</reference>
<organism evidence="2 3">
    <name type="scientific">Penicillium canariense</name>
    <dbReference type="NCBI Taxonomy" id="189055"/>
    <lineage>
        <taxon>Eukaryota</taxon>
        <taxon>Fungi</taxon>
        <taxon>Dikarya</taxon>
        <taxon>Ascomycota</taxon>
        <taxon>Pezizomycotina</taxon>
        <taxon>Eurotiomycetes</taxon>
        <taxon>Eurotiomycetidae</taxon>
        <taxon>Eurotiales</taxon>
        <taxon>Aspergillaceae</taxon>
        <taxon>Penicillium</taxon>
    </lineage>
</organism>
<dbReference type="InterPro" id="IPR013783">
    <property type="entry name" value="Ig-like_fold"/>
</dbReference>
<dbReference type="OrthoDB" id="4368023at2759"/>
<dbReference type="SMART" id="SM00429">
    <property type="entry name" value="IPT"/>
    <property type="match status" value="7"/>
</dbReference>
<name>A0A9W9HNF5_9EURO</name>
<dbReference type="CDD" id="cd00102">
    <property type="entry name" value="IPT"/>
    <property type="match status" value="4"/>
</dbReference>
<reference evidence="2" key="2">
    <citation type="journal article" date="2023" name="IMA Fungus">
        <title>Comparative genomic study of the Penicillium genus elucidates a diverse pangenome and 15 lateral gene transfer events.</title>
        <authorList>
            <person name="Petersen C."/>
            <person name="Sorensen T."/>
            <person name="Nielsen M.R."/>
            <person name="Sondergaard T.E."/>
            <person name="Sorensen J.L."/>
            <person name="Fitzpatrick D.A."/>
            <person name="Frisvad J.C."/>
            <person name="Nielsen K.L."/>
        </authorList>
    </citation>
    <scope>NUCLEOTIDE SEQUENCE</scope>
    <source>
        <strain evidence="2">IBT 26290</strain>
    </source>
</reference>
<feature type="domain" description="IPT/TIG" evidence="1">
    <location>
        <begin position="429"/>
        <end position="510"/>
    </location>
</feature>
<dbReference type="GO" id="GO:0017154">
    <property type="term" value="F:semaphorin receptor activity"/>
    <property type="evidence" value="ECO:0007669"/>
    <property type="project" value="InterPro"/>
</dbReference>
<dbReference type="EMBL" id="JAPQKN010000008">
    <property type="protein sequence ID" value="KAJ5151512.1"/>
    <property type="molecule type" value="Genomic_DNA"/>
</dbReference>
<evidence type="ECO:0000313" key="2">
    <source>
        <dbReference type="EMBL" id="KAJ5151512.1"/>
    </source>
</evidence>
<feature type="domain" description="IPT/TIG" evidence="1">
    <location>
        <begin position="346"/>
        <end position="427"/>
    </location>
</feature>
<keyword evidence="3" id="KW-1185">Reference proteome</keyword>
<evidence type="ECO:0000313" key="3">
    <source>
        <dbReference type="Proteomes" id="UP001149163"/>
    </source>
</evidence>
<evidence type="ECO:0000259" key="1">
    <source>
        <dbReference type="SMART" id="SM00429"/>
    </source>
</evidence>
<dbReference type="InterPro" id="IPR031148">
    <property type="entry name" value="Plexin"/>
</dbReference>
<dbReference type="InterPro" id="IPR002909">
    <property type="entry name" value="IPT_dom"/>
</dbReference>
<feature type="domain" description="IPT/TIG" evidence="1">
    <location>
        <begin position="263"/>
        <end position="344"/>
    </location>
</feature>
<feature type="domain" description="IPT/TIG" evidence="1">
    <location>
        <begin position="175"/>
        <end position="259"/>
    </location>
</feature>
<dbReference type="Gene3D" id="2.60.40.10">
    <property type="entry name" value="Immunoglobulins"/>
    <property type="match status" value="7"/>
</dbReference>
<dbReference type="PANTHER" id="PTHR22625">
    <property type="entry name" value="PLEXIN"/>
    <property type="match status" value="1"/>
</dbReference>
<dbReference type="Proteomes" id="UP001149163">
    <property type="component" value="Unassembled WGS sequence"/>
</dbReference>
<feature type="domain" description="IPT/TIG" evidence="1">
    <location>
        <begin position="512"/>
        <end position="591"/>
    </location>
</feature>
<dbReference type="SUPFAM" id="SSF81296">
    <property type="entry name" value="E set domains"/>
    <property type="match status" value="7"/>
</dbReference>
<dbReference type="GeneID" id="81432064"/>
<protein>
    <recommendedName>
        <fullName evidence="1">IPT/TIG domain-containing protein</fullName>
    </recommendedName>
</protein>
<dbReference type="RefSeq" id="XP_056538845.1">
    <property type="nucleotide sequence ID" value="XM_056692888.1"/>
</dbReference>